<dbReference type="EMBL" id="GU943047">
    <property type="protein sequence ID" value="ADD94856.1"/>
    <property type="molecule type" value="Genomic_DNA"/>
</dbReference>
<accession>D6PGK5</accession>
<name>D6PGK5_9BACT</name>
<evidence type="ECO:0000313" key="2">
    <source>
        <dbReference type="EMBL" id="ADD94856.1"/>
    </source>
</evidence>
<dbReference type="AlphaFoldDB" id="D6PGK5"/>
<evidence type="ECO:0000256" key="1">
    <source>
        <dbReference type="SAM" id="MobiDB-lite"/>
    </source>
</evidence>
<protein>
    <submittedName>
        <fullName evidence="2">Uncharacterized protein</fullName>
    </submittedName>
</protein>
<feature type="region of interest" description="Disordered" evidence="1">
    <location>
        <begin position="38"/>
        <end position="83"/>
    </location>
</feature>
<organism evidence="2">
    <name type="scientific">uncultured marine bacterium MedDCM-OCT-S04-C72</name>
    <dbReference type="NCBI Taxonomy" id="743060"/>
    <lineage>
        <taxon>Bacteria</taxon>
        <taxon>environmental samples</taxon>
    </lineage>
</organism>
<sequence>MKTILQIETKECRKAEHWTWNSLRRAIAHQKLIQSDPTLGDKGVFQQRHHHMPTAKHQGSRSQKGTELLHDKRPIRIRKPRQR</sequence>
<reference evidence="2" key="1">
    <citation type="journal article" date="2010" name="ISME J.">
        <title>Metagenome of the Mediterranean deep chlorophyll maximum studied by direct and fosmid library 454 pyrosequencing.</title>
        <authorList>
            <person name="Ghai R."/>
            <person name="Martin-Cuadrado A.B."/>
            <person name="Molto A.G."/>
            <person name="Heredia I.G."/>
            <person name="Cabrera R."/>
            <person name="Martin J."/>
            <person name="Verdu M."/>
            <person name="Deschamps P."/>
            <person name="Moreira D."/>
            <person name="Lopez-Garcia P."/>
            <person name="Mira A."/>
            <person name="Rodriguez-Valera F."/>
        </authorList>
    </citation>
    <scope>NUCLEOTIDE SEQUENCE</scope>
</reference>
<proteinExistence type="predicted"/>